<organism evidence="1 2">
    <name type="scientific">Chitinophaga tropicalis</name>
    <dbReference type="NCBI Taxonomy" id="2683588"/>
    <lineage>
        <taxon>Bacteria</taxon>
        <taxon>Pseudomonadati</taxon>
        <taxon>Bacteroidota</taxon>
        <taxon>Chitinophagia</taxon>
        <taxon>Chitinophagales</taxon>
        <taxon>Chitinophagaceae</taxon>
        <taxon>Chitinophaga</taxon>
    </lineage>
</organism>
<name>A0A7K1UDL7_9BACT</name>
<dbReference type="AlphaFoldDB" id="A0A7K1UDL7"/>
<dbReference type="InterPro" id="IPR027417">
    <property type="entry name" value="P-loop_NTPase"/>
</dbReference>
<keyword evidence="2" id="KW-1185">Reference proteome</keyword>
<proteinExistence type="predicted"/>
<evidence type="ECO:0000313" key="2">
    <source>
        <dbReference type="Proteomes" id="UP000461730"/>
    </source>
</evidence>
<gene>
    <name evidence="1" type="ORF">GO493_29490</name>
</gene>
<dbReference type="SUPFAM" id="SSF52540">
    <property type="entry name" value="P-loop containing nucleoside triphosphate hydrolases"/>
    <property type="match status" value="1"/>
</dbReference>
<dbReference type="Proteomes" id="UP000461730">
    <property type="component" value="Unassembled WGS sequence"/>
</dbReference>
<dbReference type="Gene3D" id="3.40.50.300">
    <property type="entry name" value="P-loop containing nucleotide triphosphate hydrolases"/>
    <property type="match status" value="1"/>
</dbReference>
<dbReference type="Pfam" id="PF13469">
    <property type="entry name" value="Sulfotransfer_3"/>
    <property type="match status" value="1"/>
</dbReference>
<comment type="caution">
    <text evidence="1">The sequence shown here is derived from an EMBL/GenBank/DDBJ whole genome shotgun (WGS) entry which is preliminary data.</text>
</comment>
<dbReference type="RefSeq" id="WP_157309838.1">
    <property type="nucleotide sequence ID" value="NZ_WRXN01000025.1"/>
</dbReference>
<accession>A0A7K1UDL7</accession>
<evidence type="ECO:0008006" key="3">
    <source>
        <dbReference type="Google" id="ProtNLM"/>
    </source>
</evidence>
<dbReference type="EMBL" id="WRXN01000025">
    <property type="protein sequence ID" value="MVT12423.1"/>
    <property type="molecule type" value="Genomic_DNA"/>
</dbReference>
<protein>
    <recommendedName>
        <fullName evidence="3">Sulfotransferase family protein</fullName>
    </recommendedName>
</protein>
<evidence type="ECO:0000313" key="1">
    <source>
        <dbReference type="EMBL" id="MVT12423.1"/>
    </source>
</evidence>
<sequence>MINNKVLVITGMHRSGTSLITQWLYRCGLHVGNNFMGAGIGNEDGHFEDLDFYNWHRNILNDNELPDDGLIHRSVTSLSDGQKHELRNLLKDKTKAQSQWGWKDPRTCLFLDFYREMLPDARYLVILRDYRSVVSSLISRLYNKSAHKYKQKKGLPYFVWKYFKQRYRKEHLLKKYSEHYLKVWINYNESILQHLQQLPAATYLVVDHTTLSASSPSVFKHLAAEWDFDLEYYQFDKVYKEKLISNVLDIEKYIRDKAIISHAQDVQQQLRKQAI</sequence>
<reference evidence="1 2" key="1">
    <citation type="submission" date="2019-12" db="EMBL/GenBank/DDBJ databases">
        <title>Chitinophaga sp. strain ysch24 (GDMCC 1.1355), whole genome shotgun sequence.</title>
        <authorList>
            <person name="Zhang X."/>
        </authorList>
    </citation>
    <scope>NUCLEOTIDE SEQUENCE [LARGE SCALE GENOMIC DNA]</scope>
    <source>
        <strain evidence="2">ysch24</strain>
    </source>
</reference>